<evidence type="ECO:0000313" key="2">
    <source>
        <dbReference type="Proteomes" id="UP000188605"/>
    </source>
</evidence>
<gene>
    <name evidence="1" type="ORF">AN396_05315</name>
</gene>
<name>A0ACC8XD32_9FIRM</name>
<dbReference type="EMBL" id="LJDB01000046">
    <property type="protein sequence ID" value="ONI40749.1"/>
    <property type="molecule type" value="Genomic_DNA"/>
</dbReference>
<organism evidence="1 2">
    <name type="scientific">Candidatus Epulonipiscium fishelsonii</name>
    <dbReference type="NCBI Taxonomy" id="77094"/>
    <lineage>
        <taxon>Bacteria</taxon>
        <taxon>Bacillati</taxon>
        <taxon>Bacillota</taxon>
        <taxon>Clostridia</taxon>
        <taxon>Lachnospirales</taxon>
        <taxon>Lachnospiraceae</taxon>
        <taxon>Candidatus Epulonipiscium</taxon>
    </lineage>
</organism>
<dbReference type="Proteomes" id="UP000188605">
    <property type="component" value="Unassembled WGS sequence"/>
</dbReference>
<protein>
    <submittedName>
        <fullName evidence="1">Uncharacterized protein</fullName>
    </submittedName>
</protein>
<keyword evidence="2" id="KW-1185">Reference proteome</keyword>
<sequence>MTDINCKIRIVTKYASGDSVKKTSQTISNIDRTIENPKIYEFAEKLAAFSSRDFVECFKIQEEELIKGQ</sequence>
<evidence type="ECO:0000313" key="1">
    <source>
        <dbReference type="EMBL" id="ONI40749.1"/>
    </source>
</evidence>
<proteinExistence type="predicted"/>
<reference evidence="1" key="1">
    <citation type="submission" date="2016-08" db="EMBL/GenBank/DDBJ databases">
        <authorList>
            <person name="Ngugi D.K."/>
            <person name="Miyake S."/>
            <person name="Stingl U."/>
        </authorList>
    </citation>
    <scope>NUCLEOTIDE SEQUENCE</scope>
    <source>
        <strain evidence="1">SCG-B11WGA-EpuloA1</strain>
    </source>
</reference>
<comment type="caution">
    <text evidence="1">The sequence shown here is derived from an EMBL/GenBank/DDBJ whole genome shotgun (WGS) entry which is preliminary data.</text>
</comment>
<accession>A0ACC8XD32</accession>